<feature type="non-terminal residue" evidence="5">
    <location>
        <position position="1"/>
    </location>
</feature>
<feature type="domain" description="Solute-binding protein family 5" evidence="4">
    <location>
        <begin position="6"/>
        <end position="167"/>
    </location>
</feature>
<comment type="caution">
    <text evidence="5">The sequence shown here is derived from an EMBL/GenBank/DDBJ whole genome shotgun (WGS) entry which is preliminary data.</text>
</comment>
<dbReference type="GO" id="GO:1904680">
    <property type="term" value="F:peptide transmembrane transporter activity"/>
    <property type="evidence" value="ECO:0007669"/>
    <property type="project" value="TreeGrafter"/>
</dbReference>
<organism evidence="5">
    <name type="scientific">mine drainage metagenome</name>
    <dbReference type="NCBI Taxonomy" id="410659"/>
    <lineage>
        <taxon>unclassified sequences</taxon>
        <taxon>metagenomes</taxon>
        <taxon>ecological metagenomes</taxon>
    </lineage>
</organism>
<sequence length="167" mass="18705">FNHNPTATLGPYEFSSWIPGTSITVTANPHWWSPPVKTKTIKFEIIPNQNSILLAAQSHSVNVYWNAPIEQLSQLKAISGAHVFVAKSPTWNHIDFNMLNPLFRSAQVRIALAMALDRPAVVKHIWDGTATLMAADQPPASWGYDPQLKPYPYNPRQSLKMLESQGF</sequence>
<dbReference type="Gene3D" id="3.40.190.10">
    <property type="entry name" value="Periplasmic binding protein-like II"/>
    <property type="match status" value="1"/>
</dbReference>
<dbReference type="Gene3D" id="3.10.105.10">
    <property type="entry name" value="Dipeptide-binding Protein, Domain 3"/>
    <property type="match status" value="1"/>
</dbReference>
<dbReference type="SUPFAM" id="SSF53850">
    <property type="entry name" value="Periplasmic binding protein-like II"/>
    <property type="match status" value="1"/>
</dbReference>
<evidence type="ECO:0000256" key="2">
    <source>
        <dbReference type="ARBA" id="ARBA00022448"/>
    </source>
</evidence>
<dbReference type="InterPro" id="IPR039424">
    <property type="entry name" value="SBP_5"/>
</dbReference>
<dbReference type="EMBL" id="AUZX01010162">
    <property type="protein sequence ID" value="EQD48984.1"/>
    <property type="molecule type" value="Genomic_DNA"/>
</dbReference>
<proteinExistence type="inferred from homology"/>
<reference evidence="5" key="2">
    <citation type="journal article" date="2014" name="ISME J.">
        <title>Microbial stratification in low pH oxic and suboxic macroscopic growths along an acid mine drainage.</title>
        <authorList>
            <person name="Mendez-Garcia C."/>
            <person name="Mesa V."/>
            <person name="Sprenger R.R."/>
            <person name="Richter M."/>
            <person name="Diez M.S."/>
            <person name="Solano J."/>
            <person name="Bargiela R."/>
            <person name="Golyshina O.V."/>
            <person name="Manteca A."/>
            <person name="Ramos J.L."/>
            <person name="Gallego J.R."/>
            <person name="Llorente I."/>
            <person name="Martins Dos Santos V.A."/>
            <person name="Jensen O.N."/>
            <person name="Pelaez A.I."/>
            <person name="Sanchez J."/>
            <person name="Ferrer M."/>
        </authorList>
    </citation>
    <scope>NUCLEOTIDE SEQUENCE</scope>
</reference>
<keyword evidence="2" id="KW-0813">Transport</keyword>
<dbReference type="AlphaFoldDB" id="T1B7L4"/>
<name>T1B7L4_9ZZZZ</name>
<dbReference type="InterPro" id="IPR000914">
    <property type="entry name" value="SBP_5_dom"/>
</dbReference>
<evidence type="ECO:0000256" key="1">
    <source>
        <dbReference type="ARBA" id="ARBA00005695"/>
    </source>
</evidence>
<evidence type="ECO:0000259" key="4">
    <source>
        <dbReference type="Pfam" id="PF00496"/>
    </source>
</evidence>
<keyword evidence="3" id="KW-0732">Signal</keyword>
<evidence type="ECO:0000256" key="3">
    <source>
        <dbReference type="ARBA" id="ARBA00022729"/>
    </source>
</evidence>
<feature type="non-terminal residue" evidence="5">
    <location>
        <position position="167"/>
    </location>
</feature>
<dbReference type="Pfam" id="PF00496">
    <property type="entry name" value="SBP_bac_5"/>
    <property type="match status" value="1"/>
</dbReference>
<reference evidence="5" key="1">
    <citation type="submission" date="2013-08" db="EMBL/GenBank/DDBJ databases">
        <authorList>
            <person name="Mendez C."/>
            <person name="Richter M."/>
            <person name="Ferrer M."/>
            <person name="Sanchez J."/>
        </authorList>
    </citation>
    <scope>NUCLEOTIDE SEQUENCE</scope>
</reference>
<dbReference type="PANTHER" id="PTHR30290:SF9">
    <property type="entry name" value="OLIGOPEPTIDE-BINDING PROTEIN APPA"/>
    <property type="match status" value="1"/>
</dbReference>
<dbReference type="GO" id="GO:0015833">
    <property type="term" value="P:peptide transport"/>
    <property type="evidence" value="ECO:0007669"/>
    <property type="project" value="TreeGrafter"/>
</dbReference>
<protein>
    <submittedName>
        <fullName evidence="5">Bacterial extracellular solute-binding protein, family 5</fullName>
    </submittedName>
</protein>
<accession>T1B7L4</accession>
<dbReference type="PANTHER" id="PTHR30290">
    <property type="entry name" value="PERIPLASMIC BINDING COMPONENT OF ABC TRANSPORTER"/>
    <property type="match status" value="1"/>
</dbReference>
<evidence type="ECO:0000313" key="5">
    <source>
        <dbReference type="EMBL" id="EQD48984.1"/>
    </source>
</evidence>
<comment type="similarity">
    <text evidence="1">Belongs to the bacterial solute-binding protein 5 family.</text>
</comment>
<gene>
    <name evidence="5" type="ORF">B1A_13857</name>
</gene>